<dbReference type="RefSeq" id="WP_086953784.1">
    <property type="nucleotide sequence ID" value="NZ_CAWNQC010000259.1"/>
</dbReference>
<dbReference type="SUPFAM" id="SSF56219">
    <property type="entry name" value="DNase I-like"/>
    <property type="match status" value="1"/>
</dbReference>
<dbReference type="EMBL" id="NIBU01000006">
    <property type="protein sequence ID" value="PHM37729.1"/>
    <property type="molecule type" value="Genomic_DNA"/>
</dbReference>
<evidence type="ECO:0000259" key="1">
    <source>
        <dbReference type="Pfam" id="PF03372"/>
    </source>
</evidence>
<dbReference type="InterPro" id="IPR005135">
    <property type="entry name" value="Endo/exonuclease/phosphatase"/>
</dbReference>
<dbReference type="Proteomes" id="UP000224871">
    <property type="component" value="Unassembled WGS sequence"/>
</dbReference>
<dbReference type="Proteomes" id="UP000196435">
    <property type="component" value="Unassembled WGS sequence"/>
</dbReference>
<protein>
    <submittedName>
        <fullName evidence="2">Beta-hemolysin</fullName>
    </submittedName>
    <submittedName>
        <fullName evidence="3">Putative Sphingomyelin phosphodiesterase</fullName>
        <ecNumber evidence="3">3.1.4.12</ecNumber>
    </submittedName>
</protein>
<organism evidence="3 4">
    <name type="scientific">Xenorhabdus innexi</name>
    <dbReference type="NCBI Taxonomy" id="290109"/>
    <lineage>
        <taxon>Bacteria</taxon>
        <taxon>Pseudomonadati</taxon>
        <taxon>Pseudomonadota</taxon>
        <taxon>Gammaproteobacteria</taxon>
        <taxon>Enterobacterales</taxon>
        <taxon>Morganellaceae</taxon>
        <taxon>Xenorhabdus</taxon>
    </lineage>
</organism>
<dbReference type="Pfam" id="PF03372">
    <property type="entry name" value="Exo_endo_phos"/>
    <property type="match status" value="1"/>
</dbReference>
<proteinExistence type="predicted"/>
<dbReference type="Gene3D" id="3.60.10.10">
    <property type="entry name" value="Endonuclease/exonuclease/phosphatase"/>
    <property type="match status" value="1"/>
</dbReference>
<gene>
    <name evidence="2" type="ORF">Xinn_00827</name>
    <name evidence="3" type="ORF">XIS1_620007</name>
</gene>
<sequence>MKVSNFDIIDEPDHSVNETLDDVSDNPLLLHTLTYNIKYPPPRTSSPTRAEKIGLCLKQVNNNYDIIALQECFFQIYYETIIENSKTEVSSYKYYSNIVGYPDSFLFKDSGGAVFISKWPIINEWEHVFTEHTIDDGLARQQKGVIAVEIDKNGQHYYLVTTHTSPYEKHRDVREIQLKEMAEFINEKLINPYPVIIMGDLNIVYGSAEEKNIYNTIPNLKYVANSGYYKYSWDPEINNLADDDEQCTLDYLFYLDNVKHKKPLSVKANIIRPVENGSIDLSDHFAIQGIFRFG</sequence>
<accession>A0A1N6N078</accession>
<evidence type="ECO:0000313" key="4">
    <source>
        <dbReference type="Proteomes" id="UP000196435"/>
    </source>
</evidence>
<dbReference type="InterPro" id="IPR036691">
    <property type="entry name" value="Endo/exonu/phosph_ase_sf"/>
</dbReference>
<dbReference type="InterPro" id="IPR038772">
    <property type="entry name" value="Sph/SMPD2-like"/>
</dbReference>
<dbReference type="EMBL" id="FTLG01000206">
    <property type="protein sequence ID" value="SIP74434.1"/>
    <property type="molecule type" value="Genomic_DNA"/>
</dbReference>
<keyword evidence="3" id="KW-0378">Hydrolase</keyword>
<name>A0A1N6N078_9GAMM</name>
<dbReference type="AlphaFoldDB" id="A0A1N6N078"/>
<dbReference type="GO" id="GO:0004767">
    <property type="term" value="F:sphingomyelin phosphodiesterase activity"/>
    <property type="evidence" value="ECO:0007669"/>
    <property type="project" value="UniProtKB-EC"/>
</dbReference>
<evidence type="ECO:0000313" key="3">
    <source>
        <dbReference type="EMBL" id="SIP74434.1"/>
    </source>
</evidence>
<evidence type="ECO:0000313" key="5">
    <source>
        <dbReference type="Proteomes" id="UP000224871"/>
    </source>
</evidence>
<dbReference type="PANTHER" id="PTHR16320:SF23">
    <property type="entry name" value="SPHINGOMYELINASE C 1"/>
    <property type="match status" value="1"/>
</dbReference>
<evidence type="ECO:0000313" key="2">
    <source>
        <dbReference type="EMBL" id="PHM37729.1"/>
    </source>
</evidence>
<dbReference type="PANTHER" id="PTHR16320">
    <property type="entry name" value="SPHINGOMYELINASE FAMILY MEMBER"/>
    <property type="match status" value="1"/>
</dbReference>
<reference evidence="3" key="1">
    <citation type="submission" date="2016-12" db="EMBL/GenBank/DDBJ databases">
        <authorList>
            <person name="Song W.-J."/>
            <person name="Kurnit D.M."/>
        </authorList>
    </citation>
    <scope>NUCLEOTIDE SEQUENCE [LARGE SCALE GENOMIC DNA]</scope>
    <source>
        <strain evidence="3">HGB1681</strain>
    </source>
</reference>
<dbReference type="OrthoDB" id="338539at2"/>
<reference evidence="4" key="2">
    <citation type="submission" date="2016-12" db="EMBL/GenBank/DDBJ databases">
        <authorList>
            <person name="Gaudriault S."/>
        </authorList>
    </citation>
    <scope>NUCLEOTIDE SEQUENCE [LARGE SCALE GENOMIC DNA]</scope>
    <source>
        <strain evidence="4">HGB1681 (deposited as PTA-6826 in the American Type Culture Collection)</strain>
    </source>
</reference>
<keyword evidence="5" id="KW-1185">Reference proteome</keyword>
<dbReference type="EC" id="3.1.4.12" evidence="3"/>
<feature type="domain" description="Endonuclease/exonuclease/phosphatase" evidence="1">
    <location>
        <begin position="33"/>
        <end position="265"/>
    </location>
</feature>
<reference evidence="2 5" key="3">
    <citation type="journal article" date="2017" name="Nat. Microbiol.">
        <title>Natural product diversity associated with the nematode symbionts Photorhabdus and Xenorhabdus.</title>
        <authorList>
            <person name="Tobias N.J."/>
            <person name="Wolff H."/>
            <person name="Djahanschiri B."/>
            <person name="Grundmann F."/>
            <person name="Kronenwerth M."/>
            <person name="Shi Y.M."/>
            <person name="Simonyi S."/>
            <person name="Grun P."/>
            <person name="Shapiro-Ilan D."/>
            <person name="Pidot S.J."/>
            <person name="Stinear T.P."/>
            <person name="Ebersberger I."/>
            <person name="Bode H.B."/>
        </authorList>
    </citation>
    <scope>NUCLEOTIDE SEQUENCE [LARGE SCALE GENOMIC DNA]</scope>
    <source>
        <strain evidence="2 5">DSM 16336</strain>
    </source>
</reference>